<reference evidence="1 2" key="1">
    <citation type="submission" date="2018-11" db="EMBL/GenBank/DDBJ databases">
        <title>Complete genome sequence of Paenibacillus baekrokdamisoli strain KCTC 33723.</title>
        <authorList>
            <person name="Kang S.W."/>
            <person name="Lee K.C."/>
            <person name="Kim K.K."/>
            <person name="Kim J.S."/>
            <person name="Kim D.S."/>
            <person name="Ko S.H."/>
            <person name="Yang S.H."/>
            <person name="Lee J.S."/>
        </authorList>
    </citation>
    <scope>NUCLEOTIDE SEQUENCE [LARGE SCALE GENOMIC DNA]</scope>
    <source>
        <strain evidence="1 2">KCTC 33723</strain>
    </source>
</reference>
<dbReference type="EMBL" id="AP019308">
    <property type="protein sequence ID" value="BBH19374.1"/>
    <property type="molecule type" value="Genomic_DNA"/>
</dbReference>
<evidence type="ECO:0000313" key="2">
    <source>
        <dbReference type="Proteomes" id="UP000275368"/>
    </source>
</evidence>
<protein>
    <submittedName>
        <fullName evidence="1">Uncharacterized protein</fullName>
    </submittedName>
</protein>
<name>A0A3G9J7X5_9BACL</name>
<dbReference type="RefSeq" id="WP_164522657.1">
    <property type="nucleotide sequence ID" value="NZ_AP019308.1"/>
</dbReference>
<dbReference type="AlphaFoldDB" id="A0A3G9J7X5"/>
<sequence>MTNQFSDYAIKQIDKVNQAEMAHSRDNAEFILNKMMTYGLNMYADRSIHTWKMLI</sequence>
<accession>A0A3G9J7X5</accession>
<proteinExistence type="predicted"/>
<organism evidence="1 2">
    <name type="scientific">Paenibacillus baekrokdamisoli</name>
    <dbReference type="NCBI Taxonomy" id="1712516"/>
    <lineage>
        <taxon>Bacteria</taxon>
        <taxon>Bacillati</taxon>
        <taxon>Bacillota</taxon>
        <taxon>Bacilli</taxon>
        <taxon>Bacillales</taxon>
        <taxon>Paenibacillaceae</taxon>
        <taxon>Paenibacillus</taxon>
    </lineage>
</organism>
<evidence type="ECO:0000313" key="1">
    <source>
        <dbReference type="EMBL" id="BBH19374.1"/>
    </source>
</evidence>
<keyword evidence="2" id="KW-1185">Reference proteome</keyword>
<gene>
    <name evidence="1" type="ORF">Back11_07190</name>
</gene>
<dbReference type="Proteomes" id="UP000275368">
    <property type="component" value="Chromosome"/>
</dbReference>
<dbReference type="KEGG" id="pbk:Back11_07190"/>